<dbReference type="GO" id="GO:0022900">
    <property type="term" value="P:electron transport chain"/>
    <property type="evidence" value="ECO:0007669"/>
    <property type="project" value="InterPro"/>
</dbReference>
<evidence type="ECO:0000313" key="1">
    <source>
        <dbReference type="EMBL" id="RDH87014.1"/>
    </source>
</evidence>
<dbReference type="Proteomes" id="UP000254771">
    <property type="component" value="Unassembled WGS sequence"/>
</dbReference>
<sequence>MCKTCWTITALMLIVILGMAYKFIVVGSVEQATDGRLSLQLEPAEKDLVMAEMRAFLVTVQQINEGVVQDDMKKVADAARKVGRAAQEAVPVSLMGKLPLDFKKLGFDTHTKFDSLALDAEQFGDKEQTLGALTELMQNCISCHAGYRIDLVME</sequence>
<dbReference type="SUPFAM" id="SSF47175">
    <property type="entry name" value="Cytochromes"/>
    <property type="match status" value="1"/>
</dbReference>
<organism evidence="1 2">
    <name type="scientific">endosymbiont of Escarpia spicata</name>
    <dbReference type="NCBI Taxonomy" id="2200908"/>
    <lineage>
        <taxon>Bacteria</taxon>
        <taxon>Pseudomonadati</taxon>
        <taxon>Pseudomonadota</taxon>
        <taxon>Gammaproteobacteria</taxon>
        <taxon>sulfur-oxidizing symbionts</taxon>
    </lineage>
</organism>
<comment type="caution">
    <text evidence="1">The sequence shown here is derived from an EMBL/GenBank/DDBJ whole genome shotgun (WGS) entry which is preliminary data.</text>
</comment>
<dbReference type="InterPro" id="IPR010980">
    <property type="entry name" value="Cyt_c/b562"/>
</dbReference>
<dbReference type="GO" id="GO:0009055">
    <property type="term" value="F:electron transfer activity"/>
    <property type="evidence" value="ECO:0007669"/>
    <property type="project" value="InterPro"/>
</dbReference>
<dbReference type="GO" id="GO:0020037">
    <property type="term" value="F:heme binding"/>
    <property type="evidence" value="ECO:0007669"/>
    <property type="project" value="InterPro"/>
</dbReference>
<evidence type="ECO:0008006" key="3">
    <source>
        <dbReference type="Google" id="ProtNLM"/>
    </source>
</evidence>
<dbReference type="GO" id="GO:0005506">
    <property type="term" value="F:iron ion binding"/>
    <property type="evidence" value="ECO:0007669"/>
    <property type="project" value="InterPro"/>
</dbReference>
<keyword evidence="2" id="KW-1185">Reference proteome</keyword>
<dbReference type="AlphaFoldDB" id="A0A370DRI7"/>
<accession>A0A370DRI7</accession>
<evidence type="ECO:0000313" key="2">
    <source>
        <dbReference type="Proteomes" id="UP000254771"/>
    </source>
</evidence>
<name>A0A370DRI7_9GAMM</name>
<protein>
    <recommendedName>
        <fullName evidence="3">Cytochrome C</fullName>
    </recommendedName>
</protein>
<reference evidence="1 2" key="1">
    <citation type="journal article" date="2018" name="ISME J.">
        <title>Endosymbiont genomes yield clues of tubeworm success.</title>
        <authorList>
            <person name="Li Y."/>
            <person name="Liles M.R."/>
            <person name="Halanych K.M."/>
        </authorList>
    </citation>
    <scope>NUCLEOTIDE SEQUENCE [LARGE SCALE GENOMIC DNA]</scope>
    <source>
        <strain evidence="1">A1462</strain>
    </source>
</reference>
<dbReference type="EMBL" id="QFXE01000007">
    <property type="protein sequence ID" value="RDH87014.1"/>
    <property type="molecule type" value="Genomic_DNA"/>
</dbReference>
<proteinExistence type="predicted"/>
<gene>
    <name evidence="1" type="ORF">DIZ78_05835</name>
</gene>